<feature type="region of interest" description="Disordered" evidence="1">
    <location>
        <begin position="1"/>
        <end position="22"/>
    </location>
</feature>
<evidence type="ECO:0000313" key="2">
    <source>
        <dbReference type="EMBL" id="MBB5754382.1"/>
    </source>
</evidence>
<keyword evidence="3" id="KW-1185">Reference proteome</keyword>
<comment type="caution">
    <text evidence="2">The sequence shown here is derived from an EMBL/GenBank/DDBJ whole genome shotgun (WGS) entry which is preliminary data.</text>
</comment>
<organism evidence="2 3">
    <name type="scientific">Prosthecomicrobium pneumaticum</name>
    <dbReference type="NCBI Taxonomy" id="81895"/>
    <lineage>
        <taxon>Bacteria</taxon>
        <taxon>Pseudomonadati</taxon>
        <taxon>Pseudomonadota</taxon>
        <taxon>Alphaproteobacteria</taxon>
        <taxon>Hyphomicrobiales</taxon>
        <taxon>Kaistiaceae</taxon>
        <taxon>Prosthecomicrobium</taxon>
    </lineage>
</organism>
<name>A0A7W9FPG0_9HYPH</name>
<protein>
    <recommendedName>
        <fullName evidence="4">DUF2188 domain-containing protein</fullName>
    </recommendedName>
</protein>
<evidence type="ECO:0000256" key="1">
    <source>
        <dbReference type="SAM" id="MobiDB-lite"/>
    </source>
</evidence>
<dbReference type="RefSeq" id="WP_183857833.1">
    <property type="nucleotide sequence ID" value="NZ_JACHOO010000008.1"/>
</dbReference>
<evidence type="ECO:0000313" key="3">
    <source>
        <dbReference type="Proteomes" id="UP000523821"/>
    </source>
</evidence>
<sequence length="70" mass="7375">MAKAVYRIVPNTEDPETTENWGVEHDGRVAGHYVTKEAAFEAAVAAATLSLGEGLAIEIHAPEGAAGRWA</sequence>
<dbReference type="AlphaFoldDB" id="A0A7W9FPG0"/>
<reference evidence="2 3" key="1">
    <citation type="submission" date="2020-08" db="EMBL/GenBank/DDBJ databases">
        <title>Genomic Encyclopedia of Type Strains, Phase IV (KMG-IV): sequencing the most valuable type-strain genomes for metagenomic binning, comparative biology and taxonomic classification.</title>
        <authorList>
            <person name="Goeker M."/>
        </authorList>
    </citation>
    <scope>NUCLEOTIDE SEQUENCE [LARGE SCALE GENOMIC DNA]</scope>
    <source>
        <strain evidence="2 3">DSM 16268</strain>
    </source>
</reference>
<proteinExistence type="predicted"/>
<dbReference type="Proteomes" id="UP000523821">
    <property type="component" value="Unassembled WGS sequence"/>
</dbReference>
<dbReference type="EMBL" id="JACHOO010000008">
    <property type="protein sequence ID" value="MBB5754382.1"/>
    <property type="molecule type" value="Genomic_DNA"/>
</dbReference>
<accession>A0A7W9FPG0</accession>
<evidence type="ECO:0008006" key="4">
    <source>
        <dbReference type="Google" id="ProtNLM"/>
    </source>
</evidence>
<gene>
    <name evidence="2" type="ORF">GGQ63_003468</name>
</gene>